<dbReference type="InterPro" id="IPR001401">
    <property type="entry name" value="Dynamin_GTPase"/>
</dbReference>
<dbReference type="InterPro" id="IPR000375">
    <property type="entry name" value="Dynamin_stalk"/>
</dbReference>
<dbReference type="PROSITE" id="PS51388">
    <property type="entry name" value="GED"/>
    <property type="match status" value="1"/>
</dbReference>
<name>A0A7U2MKD8_ASPFN</name>
<dbReference type="Gene3D" id="3.40.50.300">
    <property type="entry name" value="P-loop containing nucleotide triphosphate hydrolases"/>
    <property type="match status" value="1"/>
</dbReference>
<dbReference type="OMA" id="ERYGHEY"/>
<gene>
    <name evidence="6" type="ORF">F9C07_4351</name>
</gene>
<dbReference type="PANTHER" id="PTHR11566">
    <property type="entry name" value="DYNAMIN"/>
    <property type="match status" value="1"/>
</dbReference>
<dbReference type="GO" id="GO:0048312">
    <property type="term" value="P:intracellular distribution of mitochondria"/>
    <property type="evidence" value="ECO:0007669"/>
    <property type="project" value="TreeGrafter"/>
</dbReference>
<evidence type="ECO:0000256" key="1">
    <source>
        <dbReference type="ARBA" id="ARBA00022741"/>
    </source>
</evidence>
<dbReference type="FunFam" id="3.40.50.300:FF:001425">
    <property type="entry name" value="Dynamin GTPase, putative"/>
    <property type="match status" value="1"/>
</dbReference>
<protein>
    <submittedName>
        <fullName evidence="6">Dynamin</fullName>
    </submittedName>
</protein>
<dbReference type="EMBL" id="CP044620">
    <property type="protein sequence ID" value="QRD85306.1"/>
    <property type="molecule type" value="Genomic_DNA"/>
</dbReference>
<dbReference type="InterPro" id="IPR022812">
    <property type="entry name" value="Dynamin"/>
</dbReference>
<evidence type="ECO:0000259" key="4">
    <source>
        <dbReference type="PROSITE" id="PS51388"/>
    </source>
</evidence>
<feature type="domain" description="Dynamin-type G" evidence="5">
    <location>
        <begin position="31"/>
        <end position="322"/>
    </location>
</feature>
<accession>A0A7U2MKD8</accession>
<dbReference type="GO" id="GO:0000266">
    <property type="term" value="P:mitochondrial fission"/>
    <property type="evidence" value="ECO:0007669"/>
    <property type="project" value="TreeGrafter"/>
</dbReference>
<keyword evidence="2" id="KW-0342">GTP-binding</keyword>
<evidence type="ECO:0000256" key="3">
    <source>
        <dbReference type="SAM" id="MobiDB-lite"/>
    </source>
</evidence>
<keyword evidence="1" id="KW-0547">Nucleotide-binding</keyword>
<dbReference type="GO" id="GO:0016559">
    <property type="term" value="P:peroxisome fission"/>
    <property type="evidence" value="ECO:0007669"/>
    <property type="project" value="TreeGrafter"/>
</dbReference>
<dbReference type="GO" id="GO:0006897">
    <property type="term" value="P:endocytosis"/>
    <property type="evidence" value="ECO:0007669"/>
    <property type="project" value="TreeGrafter"/>
</dbReference>
<dbReference type="InterPro" id="IPR045063">
    <property type="entry name" value="Dynamin_N"/>
</dbReference>
<dbReference type="GO" id="GO:0016020">
    <property type="term" value="C:membrane"/>
    <property type="evidence" value="ECO:0007669"/>
    <property type="project" value="TreeGrafter"/>
</dbReference>
<dbReference type="InterPro" id="IPR020850">
    <property type="entry name" value="GED_dom"/>
</dbReference>
<organism evidence="6 7">
    <name type="scientific">Aspergillus flavus (strain ATCC 200026 / FGSC A1120 / IAM 13836 / NRRL 3357 / JCM 12722 / SRRC 167)</name>
    <dbReference type="NCBI Taxonomy" id="332952"/>
    <lineage>
        <taxon>Eukaryota</taxon>
        <taxon>Fungi</taxon>
        <taxon>Dikarya</taxon>
        <taxon>Ascomycota</taxon>
        <taxon>Pezizomycotina</taxon>
        <taxon>Eurotiomycetes</taxon>
        <taxon>Eurotiomycetidae</taxon>
        <taxon>Eurotiales</taxon>
        <taxon>Aspergillaceae</taxon>
        <taxon>Aspergillus</taxon>
        <taxon>Aspergillus subgen. Circumdati</taxon>
    </lineage>
</organism>
<dbReference type="CDD" id="cd08771">
    <property type="entry name" value="DLP_1"/>
    <property type="match status" value="1"/>
</dbReference>
<dbReference type="PANTHER" id="PTHR11566:SF215">
    <property type="entry name" value="DYNAMIN GTPASE"/>
    <property type="match status" value="1"/>
</dbReference>
<dbReference type="SMART" id="SM00053">
    <property type="entry name" value="DYNc"/>
    <property type="match status" value="1"/>
</dbReference>
<dbReference type="GO" id="GO:0005525">
    <property type="term" value="F:GTP binding"/>
    <property type="evidence" value="ECO:0007669"/>
    <property type="project" value="InterPro"/>
</dbReference>
<dbReference type="InterPro" id="IPR030381">
    <property type="entry name" value="G_DYNAMIN_dom"/>
</dbReference>
<dbReference type="GO" id="GO:0003924">
    <property type="term" value="F:GTPase activity"/>
    <property type="evidence" value="ECO:0007669"/>
    <property type="project" value="InterPro"/>
</dbReference>
<proteinExistence type="predicted"/>
<evidence type="ECO:0000259" key="5">
    <source>
        <dbReference type="PROSITE" id="PS51718"/>
    </source>
</evidence>
<evidence type="ECO:0000313" key="7">
    <source>
        <dbReference type="Proteomes" id="UP000596276"/>
    </source>
</evidence>
<dbReference type="GO" id="GO:0005874">
    <property type="term" value="C:microtubule"/>
    <property type="evidence" value="ECO:0007669"/>
    <property type="project" value="TreeGrafter"/>
</dbReference>
<dbReference type="PRINTS" id="PR00195">
    <property type="entry name" value="DYNAMIN"/>
</dbReference>
<dbReference type="GO" id="GO:0005739">
    <property type="term" value="C:mitochondrion"/>
    <property type="evidence" value="ECO:0007669"/>
    <property type="project" value="TreeGrafter"/>
</dbReference>
<reference evidence="7" key="1">
    <citation type="journal article" date="2021" name="G3 (Bethesda)">
        <title>Chromosome assembled and annotated genome sequence of Aspergillus flavus NRRL 3357.</title>
        <authorList>
            <person name="Skerker J.M."/>
            <person name="Pianalto K.M."/>
            <person name="Mondo S.J."/>
            <person name="Yang K."/>
            <person name="Arkin A.P."/>
            <person name="Keller N.P."/>
            <person name="Grigoriev I.V."/>
            <person name="Louise Glass N.L."/>
        </authorList>
    </citation>
    <scope>NUCLEOTIDE SEQUENCE [LARGE SCALE GENOMIC DNA]</scope>
    <source>
        <strain evidence="7">ATCC 200026 / FGSC A1120 / IAM 13836 / NRRL 3357 / JCM 12722 / SRRC 167</strain>
    </source>
</reference>
<evidence type="ECO:0000313" key="6">
    <source>
        <dbReference type="EMBL" id="QRD85306.1"/>
    </source>
</evidence>
<evidence type="ECO:0000256" key="2">
    <source>
        <dbReference type="ARBA" id="ARBA00023134"/>
    </source>
</evidence>
<feature type="compositionally biased region" description="Polar residues" evidence="3">
    <location>
        <begin position="413"/>
        <end position="433"/>
    </location>
</feature>
<keyword evidence="7" id="KW-1185">Reference proteome</keyword>
<sequence length="757" mass="85943">MEKEASENSMLADPALLDKIDKLFACNVGQHIALPQLVVVGDQSSGKSSVLEGLTQLPFPRDSGLCTRFATQIIFRRDRGLSTRKVSASIIPASDSDPDRPARLRAWHTESIGSLEPSHFSTVMQEVHEFMGVAGNCALSTFSKDVLCLEISGPEEDHLSVIDVPGIFKNTTPGLTSKSDIAVVRDMVETYMKNPRSIMLTVVPANVDIATQEIIEMAREYDAEGERSIGVLTKPDLVDRGAEDKVLDLVAGNKLFLRHGWIVVRNLNQQELTDRETDRDEAEEAFSRQAPWSTIAKDKFGIKSLRSRLQEIVTENARREFPLVRSEISKRLKEAKSFLKALGNERETPEQQAGFLLDIMNKFQEITSQALSTNYGENDIFDEHMDLRLATRIVTRDTAFAKDLERYGHEYNFDTSGTESPDSSNTKSTTAPSDDSGDMNEFLTRKTGSIPELEDVVTQQTWESFPSDSDIYEWLKELYQSSRGFEIGTFSASLLATSMKKQSAKWPDFAKGYISDVITIVHGFIVKALEIACVDKRVFNHLLSIMMDNLLDKYQRALTQVDFLLHVERNQAPKTLNHYFNENLQRFRQERQCSKLKSKVINNSYGGEVIRLEDLTVLNHMSNTEYTVHDIHDILESYYKVARKRFVDNICMQAADYHLVTGPETPFKLFSSSLVNRLSRDELKDIAGEDASTVRQRINLKKTIRELEEGRRILLLGRTAQQTEGQLLEIGKLKVRHLNNLRLELSWYRIRRQLFGH</sequence>
<dbReference type="InterPro" id="IPR027417">
    <property type="entry name" value="P-loop_NTPase"/>
</dbReference>
<dbReference type="Pfam" id="PF00350">
    <property type="entry name" value="Dynamin_N"/>
    <property type="match status" value="1"/>
</dbReference>
<feature type="domain" description="GED" evidence="4">
    <location>
        <begin position="628"/>
        <end position="722"/>
    </location>
</feature>
<feature type="region of interest" description="Disordered" evidence="3">
    <location>
        <begin position="411"/>
        <end position="442"/>
    </location>
</feature>
<dbReference type="SUPFAM" id="SSF52540">
    <property type="entry name" value="P-loop containing nucleoside triphosphate hydrolases"/>
    <property type="match status" value="1"/>
</dbReference>
<dbReference type="AlphaFoldDB" id="A0A7U2MKD8"/>
<dbReference type="PROSITE" id="PS51718">
    <property type="entry name" value="G_DYNAMIN_2"/>
    <property type="match status" value="1"/>
</dbReference>
<dbReference type="Proteomes" id="UP000596276">
    <property type="component" value="Chromosome 3"/>
</dbReference>
<dbReference type="Pfam" id="PF01031">
    <property type="entry name" value="Dynamin_M"/>
    <property type="match status" value="1"/>
</dbReference>
<dbReference type="GO" id="GO:0008017">
    <property type="term" value="F:microtubule binding"/>
    <property type="evidence" value="ECO:0007669"/>
    <property type="project" value="TreeGrafter"/>
</dbReference>